<comment type="subcellular location">
    <subcellularLocation>
        <location evidence="1">Nucleus</location>
    </subcellularLocation>
</comment>
<dbReference type="GO" id="GO:0005634">
    <property type="term" value="C:nucleus"/>
    <property type="evidence" value="ECO:0007669"/>
    <property type="project" value="UniProtKB-SubCell"/>
</dbReference>
<feature type="domain" description="Xylanolytic transcriptional activator regulatory" evidence="9">
    <location>
        <begin position="276"/>
        <end position="351"/>
    </location>
</feature>
<keyword evidence="2" id="KW-0479">Metal-binding</keyword>
<dbReference type="OrthoDB" id="25921at2759"/>
<name>A0A8H6U979_9PEZI</name>
<gene>
    <name evidence="10" type="ORF">CMUS01_00683</name>
</gene>
<keyword evidence="3" id="KW-0862">Zinc</keyword>
<dbReference type="GO" id="GO:0000981">
    <property type="term" value="F:DNA-binding transcription factor activity, RNA polymerase II-specific"/>
    <property type="evidence" value="ECO:0007669"/>
    <property type="project" value="TreeGrafter"/>
</dbReference>
<keyword evidence="5" id="KW-0238">DNA-binding</keyword>
<proteinExistence type="predicted"/>
<dbReference type="GO" id="GO:0008270">
    <property type="term" value="F:zinc ion binding"/>
    <property type="evidence" value="ECO:0007669"/>
    <property type="project" value="InterPro"/>
</dbReference>
<evidence type="ECO:0000259" key="9">
    <source>
        <dbReference type="SMART" id="SM00906"/>
    </source>
</evidence>
<evidence type="ECO:0000313" key="10">
    <source>
        <dbReference type="EMBL" id="KAF6844886.1"/>
    </source>
</evidence>
<dbReference type="InterPro" id="IPR007219">
    <property type="entry name" value="XnlR_reg_dom"/>
</dbReference>
<evidence type="ECO:0000256" key="8">
    <source>
        <dbReference type="SAM" id="MobiDB-lite"/>
    </source>
</evidence>
<evidence type="ECO:0000256" key="5">
    <source>
        <dbReference type="ARBA" id="ARBA00023125"/>
    </source>
</evidence>
<dbReference type="Proteomes" id="UP000639643">
    <property type="component" value="Unassembled WGS sequence"/>
</dbReference>
<dbReference type="GO" id="GO:0043565">
    <property type="term" value="F:sequence-specific DNA binding"/>
    <property type="evidence" value="ECO:0007669"/>
    <property type="project" value="TreeGrafter"/>
</dbReference>
<dbReference type="InterPro" id="IPR052202">
    <property type="entry name" value="Yeast_MetPath_Reg"/>
</dbReference>
<dbReference type="GO" id="GO:0006351">
    <property type="term" value="P:DNA-templated transcription"/>
    <property type="evidence" value="ECO:0007669"/>
    <property type="project" value="InterPro"/>
</dbReference>
<keyword evidence="6" id="KW-0804">Transcription</keyword>
<comment type="caution">
    <text evidence="10">The sequence shown here is derived from an EMBL/GenBank/DDBJ whole genome shotgun (WGS) entry which is preliminary data.</text>
</comment>
<keyword evidence="10" id="KW-0503">Monooxygenase</keyword>
<sequence>PIREWQETLGGVGRRITTTSENKTGERYDCLPKCDLKSPKCSNCDEAKVPRNYVSPLEAKVAELTKKLEQLRKPQTHPVGDAPPSRGSSQASPVESATSSSDYQNWMTSNLGRVVCEPANQPHFFGVSSGITLARLVMSAIRIDDLPPSLPTRTSQQAAEHLFDVYFQNRTPNFPIVDRSRAKKALNGAYDALENPCSSSRGSPMAAFVTYMILAIALCSVRHPSGGRPPESENCFLAAVSVVEKVLVRSGSDTESLRAILLLSHYIALLPPKGSLWLLSGTALRVAVDLGMHWETKESKLRMDPETLDDRRRLWYSAYLFDRLLCITLGRPFRMADQGINVGLPAPPETEADSHAARSQNSLIRLAQLHKLLPLDRGYWIRLQAWRDSIPRPREAHPSSIFGSQAYWDAIYSEALLLLYRPNSVQPQPSLEGLQVSLESSRRLIDSIKTLHRERRIDIMWKWVHHLFMAGLTTVYCLWHSRELRESTDIKTSVATLQSWGVTLSALAERWDGAAGCRDAFEALSDVTVSWLIATNVEEARPSCLRFERQVESFQQQLPPALTHDGLESDSLAILSSGGFRFGDETLCSAAEWPTGEGDGADNSGYDIVWN</sequence>
<evidence type="ECO:0000256" key="1">
    <source>
        <dbReference type="ARBA" id="ARBA00004123"/>
    </source>
</evidence>
<keyword evidence="10" id="KW-0560">Oxidoreductase</keyword>
<feature type="non-terminal residue" evidence="10">
    <location>
        <position position="1"/>
    </location>
</feature>
<evidence type="ECO:0000256" key="7">
    <source>
        <dbReference type="ARBA" id="ARBA00023242"/>
    </source>
</evidence>
<dbReference type="GO" id="GO:0045944">
    <property type="term" value="P:positive regulation of transcription by RNA polymerase II"/>
    <property type="evidence" value="ECO:0007669"/>
    <property type="project" value="TreeGrafter"/>
</dbReference>
<evidence type="ECO:0000313" key="11">
    <source>
        <dbReference type="Proteomes" id="UP000639643"/>
    </source>
</evidence>
<dbReference type="CDD" id="cd12148">
    <property type="entry name" value="fungal_TF_MHR"/>
    <property type="match status" value="1"/>
</dbReference>
<keyword evidence="7" id="KW-0539">Nucleus</keyword>
<dbReference type="EMBL" id="WIGM01000009">
    <property type="protein sequence ID" value="KAF6844886.1"/>
    <property type="molecule type" value="Genomic_DNA"/>
</dbReference>
<evidence type="ECO:0000256" key="6">
    <source>
        <dbReference type="ARBA" id="ARBA00023163"/>
    </source>
</evidence>
<feature type="compositionally biased region" description="Polar residues" evidence="8">
    <location>
        <begin position="86"/>
        <end position="102"/>
    </location>
</feature>
<dbReference type="SMART" id="SM00906">
    <property type="entry name" value="Fungal_trans"/>
    <property type="match status" value="1"/>
</dbReference>
<dbReference type="GO" id="GO:0004497">
    <property type="term" value="F:monooxygenase activity"/>
    <property type="evidence" value="ECO:0007669"/>
    <property type="project" value="UniProtKB-KW"/>
</dbReference>
<keyword evidence="11" id="KW-1185">Reference proteome</keyword>
<evidence type="ECO:0000256" key="2">
    <source>
        <dbReference type="ARBA" id="ARBA00022723"/>
    </source>
</evidence>
<dbReference type="PANTHER" id="PTHR47782:SF1">
    <property type="entry name" value="PYRIMIDINE PATHWAY REGULATORY PROTEIN 1"/>
    <property type="match status" value="1"/>
</dbReference>
<accession>A0A8H6U979</accession>
<protein>
    <submittedName>
        <fullName evidence="10">Flavin-binding monooxygenase</fullName>
    </submittedName>
</protein>
<evidence type="ECO:0000256" key="3">
    <source>
        <dbReference type="ARBA" id="ARBA00022833"/>
    </source>
</evidence>
<dbReference type="Pfam" id="PF04082">
    <property type="entry name" value="Fungal_trans"/>
    <property type="match status" value="1"/>
</dbReference>
<dbReference type="AlphaFoldDB" id="A0A8H6U979"/>
<feature type="region of interest" description="Disordered" evidence="8">
    <location>
        <begin position="70"/>
        <end position="102"/>
    </location>
</feature>
<reference evidence="10" key="1">
    <citation type="journal article" date="2020" name="Phytopathology">
        <title>Genome Sequence Resources of Colletotrichum truncatum, C. plurivorum, C. musicola, and C. sojae: Four Species Pathogenic to Soybean (Glycine max).</title>
        <authorList>
            <person name="Rogerio F."/>
            <person name="Boufleur T.R."/>
            <person name="Ciampi-Guillardi M."/>
            <person name="Sukno S.A."/>
            <person name="Thon M.R."/>
            <person name="Massola Junior N.S."/>
            <person name="Baroncelli R."/>
        </authorList>
    </citation>
    <scope>NUCLEOTIDE SEQUENCE</scope>
    <source>
        <strain evidence="10">LFN0074</strain>
    </source>
</reference>
<organism evidence="10 11">
    <name type="scientific">Colletotrichum musicola</name>
    <dbReference type="NCBI Taxonomy" id="2175873"/>
    <lineage>
        <taxon>Eukaryota</taxon>
        <taxon>Fungi</taxon>
        <taxon>Dikarya</taxon>
        <taxon>Ascomycota</taxon>
        <taxon>Pezizomycotina</taxon>
        <taxon>Sordariomycetes</taxon>
        <taxon>Hypocreomycetidae</taxon>
        <taxon>Glomerellales</taxon>
        <taxon>Glomerellaceae</taxon>
        <taxon>Colletotrichum</taxon>
        <taxon>Colletotrichum orchidearum species complex</taxon>
    </lineage>
</organism>
<evidence type="ECO:0000256" key="4">
    <source>
        <dbReference type="ARBA" id="ARBA00023015"/>
    </source>
</evidence>
<keyword evidence="4" id="KW-0805">Transcription regulation</keyword>
<dbReference type="PANTHER" id="PTHR47782">
    <property type="entry name" value="ZN(II)2CYS6 TRANSCRIPTION FACTOR (EUROFUNG)-RELATED"/>
    <property type="match status" value="1"/>
</dbReference>